<name>A0AAV5ABS8_9AGAM</name>
<evidence type="ECO:0000256" key="1">
    <source>
        <dbReference type="SAM" id="SignalP"/>
    </source>
</evidence>
<dbReference type="Proteomes" id="UP001050691">
    <property type="component" value="Unassembled WGS sequence"/>
</dbReference>
<sequence length="182" mass="18499">MLFSFAVSALLYLSSTVASPLASRASTCTAMLEGNLSPNGNYGNFKILNGAVVWDPNNIADGFWVSLMSCGAAEASNSNGNESGELQATTGGQCLSVASESTIQAVTCPSGGAAASSATNTMTWSMYEGFLFWSGPTSTACPSGLYGYIATDASGIPAAPQDTPLTLGCLTAPNVFGFSLLD</sequence>
<evidence type="ECO:0000313" key="2">
    <source>
        <dbReference type="EMBL" id="GJJ10613.1"/>
    </source>
</evidence>
<keyword evidence="3" id="KW-1185">Reference proteome</keyword>
<dbReference type="AlphaFoldDB" id="A0AAV5ABS8"/>
<accession>A0AAV5ABS8</accession>
<evidence type="ECO:0000313" key="3">
    <source>
        <dbReference type="Proteomes" id="UP001050691"/>
    </source>
</evidence>
<proteinExistence type="predicted"/>
<gene>
    <name evidence="2" type="ORF">Clacol_004840</name>
</gene>
<organism evidence="2 3">
    <name type="scientific">Clathrus columnatus</name>
    <dbReference type="NCBI Taxonomy" id="1419009"/>
    <lineage>
        <taxon>Eukaryota</taxon>
        <taxon>Fungi</taxon>
        <taxon>Dikarya</taxon>
        <taxon>Basidiomycota</taxon>
        <taxon>Agaricomycotina</taxon>
        <taxon>Agaricomycetes</taxon>
        <taxon>Phallomycetidae</taxon>
        <taxon>Phallales</taxon>
        <taxon>Clathraceae</taxon>
        <taxon>Clathrus</taxon>
    </lineage>
</organism>
<feature type="signal peptide" evidence="1">
    <location>
        <begin position="1"/>
        <end position="18"/>
    </location>
</feature>
<keyword evidence="1" id="KW-0732">Signal</keyword>
<reference evidence="2" key="1">
    <citation type="submission" date="2021-10" db="EMBL/GenBank/DDBJ databases">
        <title>De novo Genome Assembly of Clathrus columnatus (Basidiomycota, Fungi) Using Illumina and Nanopore Sequence Data.</title>
        <authorList>
            <person name="Ogiso-Tanaka E."/>
            <person name="Itagaki H."/>
            <person name="Hosoya T."/>
            <person name="Hosaka K."/>
        </authorList>
    </citation>
    <scope>NUCLEOTIDE SEQUENCE</scope>
    <source>
        <strain evidence="2">MO-923</strain>
    </source>
</reference>
<dbReference type="EMBL" id="BPWL01000005">
    <property type="protein sequence ID" value="GJJ10613.1"/>
    <property type="molecule type" value="Genomic_DNA"/>
</dbReference>
<comment type="caution">
    <text evidence="2">The sequence shown here is derived from an EMBL/GenBank/DDBJ whole genome shotgun (WGS) entry which is preliminary data.</text>
</comment>
<feature type="chain" id="PRO_5043562637" evidence="1">
    <location>
        <begin position="19"/>
        <end position="182"/>
    </location>
</feature>
<protein>
    <submittedName>
        <fullName evidence="2">Uncharacterized protein</fullName>
    </submittedName>
</protein>